<feature type="signal peptide" evidence="8">
    <location>
        <begin position="1"/>
        <end position="19"/>
    </location>
</feature>
<evidence type="ECO:0000256" key="6">
    <source>
        <dbReference type="ARBA" id="ARBA00023136"/>
    </source>
</evidence>
<comment type="similarity">
    <text evidence="2">Belongs to the outer membrane factor (OMF) (TC 1.B.17) family.</text>
</comment>
<name>A0ABV9KRQ3_9BACT</name>
<dbReference type="PANTHER" id="PTHR30026:SF20">
    <property type="entry name" value="OUTER MEMBRANE PROTEIN TOLC"/>
    <property type="match status" value="1"/>
</dbReference>
<keyword evidence="10" id="KW-1185">Reference proteome</keyword>
<dbReference type="InterPro" id="IPR003423">
    <property type="entry name" value="OMP_efflux"/>
</dbReference>
<dbReference type="Proteomes" id="UP001596023">
    <property type="component" value="Unassembled WGS sequence"/>
</dbReference>
<keyword evidence="3" id="KW-0813">Transport</keyword>
<keyword evidence="7" id="KW-0998">Cell outer membrane</keyword>
<evidence type="ECO:0000256" key="3">
    <source>
        <dbReference type="ARBA" id="ARBA00022448"/>
    </source>
</evidence>
<evidence type="ECO:0000313" key="10">
    <source>
        <dbReference type="Proteomes" id="UP001596023"/>
    </source>
</evidence>
<sequence length="442" mass="49678">MKKYIISCGLLLVCLCSQAQSKWTLRQCVDYAVRNNIELKQQSLEVKNSEIDLSTSKNSRLPDLNASMGQSFNFGRSTLGTNVSEAVNSSRSSFGISTSVPIFTGFRIPNQIKADELTLQAAMEGLKKAQENLELQVVSLYLDVLFKKEILKAYQEQAGLSKQQVERTNMLVESGKVPTSQLYDIKAQLAKDESNVTMADNDLALSLLNLSQALNLASNEAFDIEEPKIDNIVDNNLGSVLPPNQVYQMALGIKPHIKEAEYKLESSKKTLKVAQSGYWPTLNFSAGYSTSYQNVSGQNNVSFSKQIRDFGSEYLSFSLSIPIFNRFETRNKVRSARLSIENQNLALDNVKLALYKEIQQAYQSAISSQAKYNSASKAYEAADESFKYARERYDIGKSTVFEFNEAQTKLLTSKSERIQAKYDFIFRAKILDFYQGKEIDIE</sequence>
<proteinExistence type="inferred from homology"/>
<evidence type="ECO:0000256" key="4">
    <source>
        <dbReference type="ARBA" id="ARBA00022452"/>
    </source>
</evidence>
<keyword evidence="8" id="KW-0732">Signal</keyword>
<dbReference type="SUPFAM" id="SSF56954">
    <property type="entry name" value="Outer membrane efflux proteins (OEP)"/>
    <property type="match status" value="1"/>
</dbReference>
<dbReference type="PANTHER" id="PTHR30026">
    <property type="entry name" value="OUTER MEMBRANE PROTEIN TOLC"/>
    <property type="match status" value="1"/>
</dbReference>
<dbReference type="Gene3D" id="1.20.1600.10">
    <property type="entry name" value="Outer membrane efflux proteins (OEP)"/>
    <property type="match status" value="1"/>
</dbReference>
<protein>
    <submittedName>
        <fullName evidence="9">TolC family protein</fullName>
    </submittedName>
</protein>
<evidence type="ECO:0000256" key="5">
    <source>
        <dbReference type="ARBA" id="ARBA00022692"/>
    </source>
</evidence>
<evidence type="ECO:0000256" key="2">
    <source>
        <dbReference type="ARBA" id="ARBA00007613"/>
    </source>
</evidence>
<feature type="chain" id="PRO_5046085206" evidence="8">
    <location>
        <begin position="20"/>
        <end position="442"/>
    </location>
</feature>
<evidence type="ECO:0000256" key="8">
    <source>
        <dbReference type="SAM" id="SignalP"/>
    </source>
</evidence>
<dbReference type="Pfam" id="PF02321">
    <property type="entry name" value="OEP"/>
    <property type="match status" value="2"/>
</dbReference>
<evidence type="ECO:0000256" key="7">
    <source>
        <dbReference type="ARBA" id="ARBA00023237"/>
    </source>
</evidence>
<reference evidence="10" key="1">
    <citation type="journal article" date="2019" name="Int. J. Syst. Evol. Microbiol.">
        <title>The Global Catalogue of Microorganisms (GCM) 10K type strain sequencing project: providing services to taxonomists for standard genome sequencing and annotation.</title>
        <authorList>
            <consortium name="The Broad Institute Genomics Platform"/>
            <consortium name="The Broad Institute Genome Sequencing Center for Infectious Disease"/>
            <person name="Wu L."/>
            <person name="Ma J."/>
        </authorList>
    </citation>
    <scope>NUCLEOTIDE SEQUENCE [LARGE SCALE GENOMIC DNA]</scope>
    <source>
        <strain evidence="10">CCUG 66188</strain>
    </source>
</reference>
<comment type="caution">
    <text evidence="9">The sequence shown here is derived from an EMBL/GenBank/DDBJ whole genome shotgun (WGS) entry which is preliminary data.</text>
</comment>
<comment type="subcellular location">
    <subcellularLocation>
        <location evidence="1">Cell outer membrane</location>
    </subcellularLocation>
</comment>
<dbReference type="EMBL" id="JBHSGN010000011">
    <property type="protein sequence ID" value="MFC4672509.1"/>
    <property type="molecule type" value="Genomic_DNA"/>
</dbReference>
<evidence type="ECO:0000256" key="1">
    <source>
        <dbReference type="ARBA" id="ARBA00004442"/>
    </source>
</evidence>
<dbReference type="InterPro" id="IPR051906">
    <property type="entry name" value="TolC-like"/>
</dbReference>
<evidence type="ECO:0000313" key="9">
    <source>
        <dbReference type="EMBL" id="MFC4672509.1"/>
    </source>
</evidence>
<accession>A0ABV9KRQ3</accession>
<keyword evidence="6" id="KW-0472">Membrane</keyword>
<keyword evidence="5" id="KW-0812">Transmembrane</keyword>
<organism evidence="9 10">
    <name type="scientific">Dysgonomonas termitidis</name>
    <dbReference type="NCBI Taxonomy" id="1516126"/>
    <lineage>
        <taxon>Bacteria</taxon>
        <taxon>Pseudomonadati</taxon>
        <taxon>Bacteroidota</taxon>
        <taxon>Bacteroidia</taxon>
        <taxon>Bacteroidales</taxon>
        <taxon>Dysgonomonadaceae</taxon>
        <taxon>Dysgonomonas</taxon>
    </lineage>
</organism>
<dbReference type="RefSeq" id="WP_379993682.1">
    <property type="nucleotide sequence ID" value="NZ_JBHSGN010000011.1"/>
</dbReference>
<keyword evidence="4" id="KW-1134">Transmembrane beta strand</keyword>
<gene>
    <name evidence="9" type="ORF">ACFO6W_02265</name>
</gene>